<dbReference type="Proteomes" id="UP000011747">
    <property type="component" value="Unassembled WGS sequence"/>
</dbReference>
<sequence>MMMNSLKNPFNFPKGTVIKGKWNQKMYVLLKELGYGANGTVYLVQNENGYAALKMSKNSMSITSEVNVLKAFRRVQGSSLGPSLLDVDDWIIKGSAIPFYVMEYIQGPNLLDFIKQKGPSWIGVLLSQLLRDLESLHEQGWVFGDLKPENLIVAGPPYRIRCIDVGGATIQGRAIKEFTEFFDRGYWGMGNRRAEPSYDLFSVAMIALNLTYLKKFEKRVNGQAEIVQMLMKRPELQLMKHVLLRAVNGHYSSAKEMRKELLLALSSPANQKKSEKNEHLANSAAKAAAKPLPSRKAIHKKKKNRKLLETFLIIVSLSFLYLVYLFFQLI</sequence>
<dbReference type="GO" id="GO:0005737">
    <property type="term" value="C:cytoplasm"/>
    <property type="evidence" value="ECO:0007669"/>
    <property type="project" value="TreeGrafter"/>
</dbReference>
<dbReference type="PATRIC" id="fig|665952.3.peg.28"/>
<organism evidence="4 5">
    <name type="scientific">Bacillus smithii 7_3_47FAA</name>
    <dbReference type="NCBI Taxonomy" id="665952"/>
    <lineage>
        <taxon>Bacteria</taxon>
        <taxon>Bacillati</taxon>
        <taxon>Bacillota</taxon>
        <taxon>Bacilli</taxon>
        <taxon>Bacillales</taxon>
        <taxon>Bacillaceae</taxon>
        <taxon>Bacillus</taxon>
    </lineage>
</organism>
<name>G9QGL5_9BACI</name>
<protein>
    <recommendedName>
        <fullName evidence="3">Protein kinase domain-containing protein</fullName>
    </recommendedName>
</protein>
<keyword evidence="2" id="KW-0812">Transmembrane</keyword>
<dbReference type="AlphaFoldDB" id="G9QGL5"/>
<dbReference type="PANTHER" id="PTHR44167">
    <property type="entry name" value="OVARIAN-SPECIFIC SERINE/THREONINE-PROTEIN KINASE LOK-RELATED"/>
    <property type="match status" value="1"/>
</dbReference>
<dbReference type="EMBL" id="ACWF01000003">
    <property type="protein sequence ID" value="EHL79678.1"/>
    <property type="molecule type" value="Genomic_DNA"/>
</dbReference>
<dbReference type="PROSITE" id="PS50011">
    <property type="entry name" value="PROTEIN_KINASE_DOM"/>
    <property type="match status" value="1"/>
</dbReference>
<dbReference type="Pfam" id="PF00069">
    <property type="entry name" value="Pkinase"/>
    <property type="match status" value="1"/>
</dbReference>
<dbReference type="SMART" id="SM00220">
    <property type="entry name" value="S_TKc"/>
    <property type="match status" value="1"/>
</dbReference>
<dbReference type="SUPFAM" id="SSF56112">
    <property type="entry name" value="Protein kinase-like (PK-like)"/>
    <property type="match status" value="1"/>
</dbReference>
<dbReference type="HOGENOM" id="CLU_074074_0_0_9"/>
<keyword evidence="1" id="KW-0547">Nucleotide-binding</keyword>
<reference evidence="4 5" key="1">
    <citation type="submission" date="2011-09" db="EMBL/GenBank/DDBJ databases">
        <title>The Genome Sequence of Bacillus smithii 7_3_47FAA.</title>
        <authorList>
            <consortium name="The Broad Institute Genome Sequencing Platform"/>
            <person name="Earl A."/>
            <person name="Ward D."/>
            <person name="Feldgarden M."/>
            <person name="Gevers D."/>
            <person name="Daigneault M."/>
            <person name="Strauss J."/>
            <person name="Allen-Vercoe E."/>
            <person name="Young S.K."/>
            <person name="Zeng Q."/>
            <person name="Gargeya S."/>
            <person name="Fitzgerald M."/>
            <person name="Haas B."/>
            <person name="Abouelleil A."/>
            <person name="Alvarado L."/>
            <person name="Arachchi H.M."/>
            <person name="Berlin A."/>
            <person name="Brown A."/>
            <person name="Chapman S.B."/>
            <person name="Chen Z."/>
            <person name="Dunbar C."/>
            <person name="Freedman E."/>
            <person name="Gearin G."/>
            <person name="Goldberg J."/>
            <person name="Griggs A."/>
            <person name="Gujja S."/>
            <person name="Heiman D."/>
            <person name="Howarth C."/>
            <person name="Larson L."/>
            <person name="Lui A."/>
            <person name="MacDonald P.J.P."/>
            <person name="Montmayeur A."/>
            <person name="Murphy C."/>
            <person name="Neiman D."/>
            <person name="Pearson M."/>
            <person name="Priest M."/>
            <person name="Roberts A."/>
            <person name="Saif S."/>
            <person name="Shea T."/>
            <person name="Shenoy N."/>
            <person name="Sisk P."/>
            <person name="Stolte C."/>
            <person name="Sykes S."/>
            <person name="Wortman J."/>
            <person name="Nusbaum C."/>
            <person name="Birren B."/>
        </authorList>
    </citation>
    <scope>NUCLEOTIDE SEQUENCE [LARGE SCALE GENOMIC DNA]</scope>
    <source>
        <strain evidence="4 5">7_3_47FAA</strain>
    </source>
</reference>
<feature type="domain" description="Protein kinase" evidence="3">
    <location>
        <begin position="27"/>
        <end position="285"/>
    </location>
</feature>
<dbReference type="GO" id="GO:0005524">
    <property type="term" value="F:ATP binding"/>
    <property type="evidence" value="ECO:0007669"/>
    <property type="project" value="UniProtKB-UniRule"/>
</dbReference>
<keyword evidence="1" id="KW-0067">ATP-binding</keyword>
<accession>G9QGL5</accession>
<feature type="transmembrane region" description="Helical" evidence="2">
    <location>
        <begin position="307"/>
        <end position="327"/>
    </location>
</feature>
<dbReference type="InterPro" id="IPR011009">
    <property type="entry name" value="Kinase-like_dom_sf"/>
</dbReference>
<dbReference type="InterPro" id="IPR017441">
    <property type="entry name" value="Protein_kinase_ATP_BS"/>
</dbReference>
<proteinExistence type="predicted"/>
<dbReference type="PANTHER" id="PTHR44167:SF31">
    <property type="entry name" value="PROTEIN CBG02007"/>
    <property type="match status" value="1"/>
</dbReference>
<evidence type="ECO:0000313" key="5">
    <source>
        <dbReference type="Proteomes" id="UP000011747"/>
    </source>
</evidence>
<comment type="caution">
    <text evidence="4">The sequence shown here is derived from an EMBL/GenBank/DDBJ whole genome shotgun (WGS) entry which is preliminary data.</text>
</comment>
<evidence type="ECO:0000256" key="1">
    <source>
        <dbReference type="PROSITE-ProRule" id="PRU10141"/>
    </source>
</evidence>
<dbReference type="RefSeq" id="WP_003352294.1">
    <property type="nucleotide sequence ID" value="NZ_JH414739.1"/>
</dbReference>
<dbReference type="Gene3D" id="1.10.510.10">
    <property type="entry name" value="Transferase(Phosphotransferase) domain 1"/>
    <property type="match status" value="1"/>
</dbReference>
<dbReference type="GO" id="GO:0004674">
    <property type="term" value="F:protein serine/threonine kinase activity"/>
    <property type="evidence" value="ECO:0007669"/>
    <property type="project" value="TreeGrafter"/>
</dbReference>
<evidence type="ECO:0000259" key="3">
    <source>
        <dbReference type="PROSITE" id="PS50011"/>
    </source>
</evidence>
<keyword evidence="5" id="KW-1185">Reference proteome</keyword>
<keyword evidence="2" id="KW-1133">Transmembrane helix</keyword>
<dbReference type="InterPro" id="IPR000719">
    <property type="entry name" value="Prot_kinase_dom"/>
</dbReference>
<evidence type="ECO:0000256" key="2">
    <source>
        <dbReference type="SAM" id="Phobius"/>
    </source>
</evidence>
<feature type="binding site" evidence="1">
    <location>
        <position position="54"/>
    </location>
    <ligand>
        <name>ATP</name>
        <dbReference type="ChEBI" id="CHEBI:30616"/>
    </ligand>
</feature>
<evidence type="ECO:0000313" key="4">
    <source>
        <dbReference type="EMBL" id="EHL79678.1"/>
    </source>
</evidence>
<keyword evidence="2" id="KW-0472">Membrane</keyword>
<dbReference type="PROSITE" id="PS00107">
    <property type="entry name" value="PROTEIN_KINASE_ATP"/>
    <property type="match status" value="1"/>
</dbReference>
<gene>
    <name evidence="4" type="ORF">HMPREF1015_02779</name>
</gene>